<dbReference type="PANTHER" id="PTHR46233:SF3">
    <property type="entry name" value="HYDROXYACYLGLUTATHIONE HYDROLASE GLOC"/>
    <property type="match status" value="1"/>
</dbReference>
<organism evidence="6 7">
    <name type="scientific">Thermococcus paralvinellae</name>
    <dbReference type="NCBI Taxonomy" id="582419"/>
    <lineage>
        <taxon>Archaea</taxon>
        <taxon>Methanobacteriati</taxon>
        <taxon>Methanobacteriota</taxon>
        <taxon>Thermococci</taxon>
        <taxon>Thermococcales</taxon>
        <taxon>Thermococcaceae</taxon>
        <taxon>Thermococcus</taxon>
    </lineage>
</organism>
<proteinExistence type="predicted"/>
<feature type="domain" description="Metallo-beta-lactamase" evidence="5">
    <location>
        <begin position="19"/>
        <end position="209"/>
    </location>
</feature>
<accession>A0A832Z9R3</accession>
<dbReference type="GO" id="GO:0016787">
    <property type="term" value="F:hydrolase activity"/>
    <property type="evidence" value="ECO:0007669"/>
    <property type="project" value="UniProtKB-KW"/>
</dbReference>
<dbReference type="Pfam" id="PF00753">
    <property type="entry name" value="Lactamase_B"/>
    <property type="match status" value="1"/>
</dbReference>
<gene>
    <name evidence="6" type="ORF">EYH13_02155</name>
</gene>
<comment type="cofactor">
    <cofactor evidence="1">
        <name>Zn(2+)</name>
        <dbReference type="ChEBI" id="CHEBI:29105"/>
    </cofactor>
</comment>
<name>A0A832Z9R3_9EURY</name>
<evidence type="ECO:0000256" key="3">
    <source>
        <dbReference type="ARBA" id="ARBA00022801"/>
    </source>
</evidence>
<evidence type="ECO:0000313" key="7">
    <source>
        <dbReference type="Proteomes" id="UP000649326"/>
    </source>
</evidence>
<dbReference type="CDD" id="cd06262">
    <property type="entry name" value="metallo-hydrolase-like_MBL-fold"/>
    <property type="match status" value="1"/>
</dbReference>
<evidence type="ECO:0000256" key="4">
    <source>
        <dbReference type="ARBA" id="ARBA00022833"/>
    </source>
</evidence>
<protein>
    <submittedName>
        <fullName evidence="6">MBL fold metallo-hydrolase</fullName>
    </submittedName>
</protein>
<dbReference type="InterPro" id="IPR051453">
    <property type="entry name" value="MBL_Glyoxalase_II"/>
</dbReference>
<dbReference type="InterPro" id="IPR001279">
    <property type="entry name" value="Metallo-B-lactamas"/>
</dbReference>
<keyword evidence="2" id="KW-0479">Metal-binding</keyword>
<sequence length="231" mass="26658">MIPIEIPPNTVMLRGHGWDSNVYLVKDEDEGEALIIDTGTGVYWHKYMDVWLNENYLNGIERITIFNTHEHFDHVGGNPAFRRYFEERGIKVYFAAHRYTAQALESGDDYVILSFYYGRSYTPHEVHLKLGDGDTLRVGKLRLTLIHTPGHTRGSACLYEPEEKLLFTGDTIFNGTVGRTDLPTGNLEMLKKSIEKLEKLDVYLGLPGHGRIIKNWKENFEYVKHLLEELE</sequence>
<evidence type="ECO:0000256" key="1">
    <source>
        <dbReference type="ARBA" id="ARBA00001947"/>
    </source>
</evidence>
<reference evidence="6" key="1">
    <citation type="journal article" date="2020" name="ISME J.">
        <title>Gammaproteobacteria mediating utilization of methyl-, sulfur- and petroleum organic compounds in deep ocean hydrothermal plumes.</title>
        <authorList>
            <person name="Zhou Z."/>
            <person name="Liu Y."/>
            <person name="Pan J."/>
            <person name="Cron B.R."/>
            <person name="Toner B.M."/>
            <person name="Anantharaman K."/>
            <person name="Breier J.A."/>
            <person name="Dick G.J."/>
            <person name="Li M."/>
        </authorList>
    </citation>
    <scope>NUCLEOTIDE SEQUENCE</scope>
    <source>
        <strain evidence="6">SZUA-1451</strain>
    </source>
</reference>
<dbReference type="PANTHER" id="PTHR46233">
    <property type="entry name" value="HYDROXYACYLGLUTATHIONE HYDROLASE GLOC"/>
    <property type="match status" value="1"/>
</dbReference>
<dbReference type="GO" id="GO:0046872">
    <property type="term" value="F:metal ion binding"/>
    <property type="evidence" value="ECO:0007669"/>
    <property type="project" value="UniProtKB-KW"/>
</dbReference>
<comment type="caution">
    <text evidence="6">The sequence shown here is derived from an EMBL/GenBank/DDBJ whole genome shotgun (WGS) entry which is preliminary data.</text>
</comment>
<evidence type="ECO:0000313" key="6">
    <source>
        <dbReference type="EMBL" id="HIP74956.1"/>
    </source>
</evidence>
<dbReference type="SUPFAM" id="SSF56281">
    <property type="entry name" value="Metallo-hydrolase/oxidoreductase"/>
    <property type="match status" value="1"/>
</dbReference>
<evidence type="ECO:0000259" key="5">
    <source>
        <dbReference type="SMART" id="SM00849"/>
    </source>
</evidence>
<dbReference type="Proteomes" id="UP000649326">
    <property type="component" value="Unassembled WGS sequence"/>
</dbReference>
<keyword evidence="3 6" id="KW-0378">Hydrolase</keyword>
<keyword evidence="4" id="KW-0862">Zinc</keyword>
<dbReference type="Gene3D" id="3.60.15.10">
    <property type="entry name" value="Ribonuclease Z/Hydroxyacylglutathione hydrolase-like"/>
    <property type="match status" value="1"/>
</dbReference>
<dbReference type="EMBL" id="DQUG01000088">
    <property type="protein sequence ID" value="HIP74956.1"/>
    <property type="molecule type" value="Genomic_DNA"/>
</dbReference>
<evidence type="ECO:0000256" key="2">
    <source>
        <dbReference type="ARBA" id="ARBA00022723"/>
    </source>
</evidence>
<dbReference type="AlphaFoldDB" id="A0A832Z9R3"/>
<dbReference type="SMART" id="SM00849">
    <property type="entry name" value="Lactamase_B"/>
    <property type="match status" value="1"/>
</dbReference>
<dbReference type="InterPro" id="IPR036866">
    <property type="entry name" value="RibonucZ/Hydroxyglut_hydro"/>
</dbReference>